<accession>A0A4C1XX34</accession>
<keyword evidence="3" id="KW-1185">Reference proteome</keyword>
<feature type="compositionally biased region" description="Basic and acidic residues" evidence="1">
    <location>
        <begin position="46"/>
        <end position="57"/>
    </location>
</feature>
<evidence type="ECO:0000256" key="1">
    <source>
        <dbReference type="SAM" id="MobiDB-lite"/>
    </source>
</evidence>
<protein>
    <submittedName>
        <fullName evidence="2">Uncharacterized protein</fullName>
    </submittedName>
</protein>
<dbReference type="Proteomes" id="UP000299102">
    <property type="component" value="Unassembled WGS sequence"/>
</dbReference>
<dbReference type="AlphaFoldDB" id="A0A4C1XX34"/>
<feature type="region of interest" description="Disordered" evidence="1">
    <location>
        <begin position="46"/>
        <end position="85"/>
    </location>
</feature>
<organism evidence="2 3">
    <name type="scientific">Eumeta variegata</name>
    <name type="common">Bagworm moth</name>
    <name type="synonym">Eumeta japonica</name>
    <dbReference type="NCBI Taxonomy" id="151549"/>
    <lineage>
        <taxon>Eukaryota</taxon>
        <taxon>Metazoa</taxon>
        <taxon>Ecdysozoa</taxon>
        <taxon>Arthropoda</taxon>
        <taxon>Hexapoda</taxon>
        <taxon>Insecta</taxon>
        <taxon>Pterygota</taxon>
        <taxon>Neoptera</taxon>
        <taxon>Endopterygota</taxon>
        <taxon>Lepidoptera</taxon>
        <taxon>Glossata</taxon>
        <taxon>Ditrysia</taxon>
        <taxon>Tineoidea</taxon>
        <taxon>Psychidae</taxon>
        <taxon>Oiketicinae</taxon>
        <taxon>Eumeta</taxon>
    </lineage>
</organism>
<evidence type="ECO:0000313" key="3">
    <source>
        <dbReference type="Proteomes" id="UP000299102"/>
    </source>
</evidence>
<dbReference type="EMBL" id="BGZK01000987">
    <property type="protein sequence ID" value="GBP67663.1"/>
    <property type="molecule type" value="Genomic_DNA"/>
</dbReference>
<comment type="caution">
    <text evidence="2">The sequence shown here is derived from an EMBL/GenBank/DDBJ whole genome shotgun (WGS) entry which is preliminary data.</text>
</comment>
<sequence>MSIPHTLAPVRVGSVGLKLTKKVPLKMKLMGWLCYVVKRRVGDKSDDYDSFTERGRTTLDVTGNRHRSVSVPPARPEAVSGGRVE</sequence>
<reference evidence="2 3" key="1">
    <citation type="journal article" date="2019" name="Commun. Biol.">
        <title>The bagworm genome reveals a unique fibroin gene that provides high tensile strength.</title>
        <authorList>
            <person name="Kono N."/>
            <person name="Nakamura H."/>
            <person name="Ohtoshi R."/>
            <person name="Tomita M."/>
            <person name="Numata K."/>
            <person name="Arakawa K."/>
        </authorList>
    </citation>
    <scope>NUCLEOTIDE SEQUENCE [LARGE SCALE GENOMIC DNA]</scope>
</reference>
<evidence type="ECO:0000313" key="2">
    <source>
        <dbReference type="EMBL" id="GBP67663.1"/>
    </source>
</evidence>
<gene>
    <name evidence="2" type="ORF">EVAR_98719_1</name>
</gene>
<proteinExistence type="predicted"/>
<name>A0A4C1XX34_EUMVA</name>